<dbReference type="Proteomes" id="UP001062846">
    <property type="component" value="Chromosome 3"/>
</dbReference>
<proteinExistence type="predicted"/>
<gene>
    <name evidence="1" type="ORF">RHMOL_Rhmol03G0095800</name>
</gene>
<keyword evidence="2" id="KW-1185">Reference proteome</keyword>
<dbReference type="EMBL" id="CM046390">
    <property type="protein sequence ID" value="KAI8563226.1"/>
    <property type="molecule type" value="Genomic_DNA"/>
</dbReference>
<protein>
    <submittedName>
        <fullName evidence="1">Uncharacterized protein</fullName>
    </submittedName>
</protein>
<accession>A0ACC0PDL0</accession>
<evidence type="ECO:0000313" key="1">
    <source>
        <dbReference type="EMBL" id="KAI8563226.1"/>
    </source>
</evidence>
<comment type="caution">
    <text evidence="1">The sequence shown here is derived from an EMBL/GenBank/DDBJ whole genome shotgun (WGS) entry which is preliminary data.</text>
</comment>
<sequence>MGEILFKVKIDDWLWALGLGDAAKRSIRPFISRIDSFDLNRAIDGSNLYALRVNQNHPYRDEWPDAALHPAWQKLLGSIPGHACILVSLC</sequence>
<organism evidence="1 2">
    <name type="scientific">Rhododendron molle</name>
    <name type="common">Chinese azalea</name>
    <name type="synonym">Azalea mollis</name>
    <dbReference type="NCBI Taxonomy" id="49168"/>
    <lineage>
        <taxon>Eukaryota</taxon>
        <taxon>Viridiplantae</taxon>
        <taxon>Streptophyta</taxon>
        <taxon>Embryophyta</taxon>
        <taxon>Tracheophyta</taxon>
        <taxon>Spermatophyta</taxon>
        <taxon>Magnoliopsida</taxon>
        <taxon>eudicotyledons</taxon>
        <taxon>Gunneridae</taxon>
        <taxon>Pentapetalae</taxon>
        <taxon>asterids</taxon>
        <taxon>Ericales</taxon>
        <taxon>Ericaceae</taxon>
        <taxon>Ericoideae</taxon>
        <taxon>Rhodoreae</taxon>
        <taxon>Rhododendron</taxon>
    </lineage>
</organism>
<name>A0ACC0PDL0_RHOML</name>
<reference evidence="1" key="1">
    <citation type="submission" date="2022-02" db="EMBL/GenBank/DDBJ databases">
        <title>Plant Genome Project.</title>
        <authorList>
            <person name="Zhang R.-G."/>
        </authorList>
    </citation>
    <scope>NUCLEOTIDE SEQUENCE</scope>
    <source>
        <strain evidence="1">AT1</strain>
    </source>
</reference>
<evidence type="ECO:0000313" key="2">
    <source>
        <dbReference type="Proteomes" id="UP001062846"/>
    </source>
</evidence>